<dbReference type="PANTHER" id="PTHR31014">
    <property type="entry name" value="MITOCHONDRIAL TRANSLATION SYSTEM COMPONENT PET127-RELATED"/>
    <property type="match status" value="1"/>
</dbReference>
<dbReference type="InterPro" id="IPR013943">
    <property type="entry name" value="Pet127"/>
</dbReference>
<dbReference type="OrthoDB" id="10249045at2759"/>
<dbReference type="AlphaFoldDB" id="A0A448YSD5"/>
<reference evidence="2 3" key="1">
    <citation type="submission" date="2018-12" db="EMBL/GenBank/DDBJ databases">
        <authorList>
            <person name="Tiukova I."/>
            <person name="Dainat J."/>
        </authorList>
    </citation>
    <scope>NUCLEOTIDE SEQUENCE [LARGE SCALE GENOMIC DNA]</scope>
</reference>
<evidence type="ECO:0000313" key="2">
    <source>
        <dbReference type="EMBL" id="VEU23815.1"/>
    </source>
</evidence>
<dbReference type="EMBL" id="CAACVR010000056">
    <property type="protein sequence ID" value="VEU23815.1"/>
    <property type="molecule type" value="Genomic_DNA"/>
</dbReference>
<name>A0A448YSD5_BRENA</name>
<dbReference type="Proteomes" id="UP000290900">
    <property type="component" value="Unassembled WGS sequence"/>
</dbReference>
<sequence>MLCRFSTFARCCREVQPSSDPLSSKQLESVIQTIVTRKGSSDETRSNSVSSSNSSLSRTSTAKLSPPAKRTILKRTINSNDMEEYTPLTKYNDPIDRVPNVYPELKSVLFSPGVHYMRDPRTKRINFSPSLLNIPHVDNFKFNNVDPFISPSHDTKLLQVANGKNNDDTSDSAIHYYSSTSSLTGILRQFHILLSNNRPLDTSFLSKSFPSITSMSASSKYPVCSVVTPKEKCLGDSSKSIYSIDSDRSADTELILSCLGNVIELMLTKDSETFKKYLKDSKEDPINDDAGSAYHYAKFGKFLMRSQLDAKDVELPGTGVFDLKTRAVCAIRYDISHADFFPTNYEINRTDGLFESFEREIFEMAKIVMFKYGLQARIGNMDGIMVAYHNVKNILGFQYFPLSGIDDIFFGHTDPGDVEVYRSNRRRKGNEADTEKKLVNIVNDIGLHWQNKREALSTLMAKHEFKVSLTILQDVMDKITEKTKDKPFRMILKYLNGDSLYEGSSPRIEVIVNVIDDSTIDRLTVLGDEKLQQDKTELSASQNKAVDDILPSERIKEMSLDRARQKRRFERLNGEIFDRSFPNETFMFQVTCQNLFDGKPCEQKYPTPPLNILDKNSDFKWEVDYSIDEIQDKKYIKDRYFRNISHIAMHSFIGASSGTASSVPPGLEEHYLDRNATFYQNVLRAYSAKAVKRSKLFKNSVFSKGRK</sequence>
<dbReference type="PANTHER" id="PTHR31014:SF0">
    <property type="entry name" value="MITOCHONDRIAL TRANSLATION SYSTEM COMPONENT PET127-RELATED"/>
    <property type="match status" value="1"/>
</dbReference>
<proteinExistence type="predicted"/>
<organism evidence="2 3">
    <name type="scientific">Brettanomyces naardenensis</name>
    <name type="common">Yeast</name>
    <dbReference type="NCBI Taxonomy" id="13370"/>
    <lineage>
        <taxon>Eukaryota</taxon>
        <taxon>Fungi</taxon>
        <taxon>Dikarya</taxon>
        <taxon>Ascomycota</taxon>
        <taxon>Saccharomycotina</taxon>
        <taxon>Pichiomycetes</taxon>
        <taxon>Pichiales</taxon>
        <taxon>Pichiaceae</taxon>
        <taxon>Brettanomyces</taxon>
    </lineage>
</organism>
<dbReference type="GO" id="GO:0005740">
    <property type="term" value="C:mitochondrial envelope"/>
    <property type="evidence" value="ECO:0007669"/>
    <property type="project" value="TreeGrafter"/>
</dbReference>
<evidence type="ECO:0000256" key="1">
    <source>
        <dbReference type="SAM" id="MobiDB-lite"/>
    </source>
</evidence>
<evidence type="ECO:0000313" key="3">
    <source>
        <dbReference type="Proteomes" id="UP000290900"/>
    </source>
</evidence>
<gene>
    <name evidence="2" type="ORF">BRENAR_LOCUS4544</name>
</gene>
<dbReference type="FunCoup" id="A0A448YSD5">
    <property type="interactions" value="129"/>
</dbReference>
<protein>
    <submittedName>
        <fullName evidence="2">DEKNAAC104936</fullName>
    </submittedName>
</protein>
<feature type="region of interest" description="Disordered" evidence="1">
    <location>
        <begin position="36"/>
        <end position="67"/>
    </location>
</feature>
<feature type="compositionally biased region" description="Low complexity" evidence="1">
    <location>
        <begin position="46"/>
        <end position="60"/>
    </location>
</feature>
<keyword evidence="3" id="KW-1185">Reference proteome</keyword>
<dbReference type="STRING" id="13370.A0A448YSD5"/>
<dbReference type="Pfam" id="PF08634">
    <property type="entry name" value="Pet127"/>
    <property type="match status" value="1"/>
</dbReference>
<dbReference type="GO" id="GO:0000964">
    <property type="term" value="P:mitochondrial RNA 5'-end processing"/>
    <property type="evidence" value="ECO:0007669"/>
    <property type="project" value="TreeGrafter"/>
</dbReference>
<dbReference type="InParanoid" id="A0A448YSD5"/>
<accession>A0A448YSD5</accession>